<keyword evidence="3 6" id="KW-1133">Transmembrane helix</keyword>
<evidence type="ECO:0000256" key="3">
    <source>
        <dbReference type="ARBA" id="ARBA00022989"/>
    </source>
</evidence>
<feature type="region of interest" description="Disordered" evidence="5">
    <location>
        <begin position="1"/>
        <end position="93"/>
    </location>
</feature>
<feature type="compositionally biased region" description="Low complexity" evidence="5">
    <location>
        <begin position="28"/>
        <end position="38"/>
    </location>
</feature>
<reference evidence="7" key="1">
    <citation type="submission" date="2020-05" db="EMBL/GenBank/DDBJ databases">
        <title>Phylogenomic resolution of chytrid fungi.</title>
        <authorList>
            <person name="Stajich J.E."/>
            <person name="Amses K."/>
            <person name="Simmons R."/>
            <person name="Seto K."/>
            <person name="Myers J."/>
            <person name="Bonds A."/>
            <person name="Quandt C.A."/>
            <person name="Barry K."/>
            <person name="Liu P."/>
            <person name="Grigoriev I."/>
            <person name="Longcore J.E."/>
            <person name="James T.Y."/>
        </authorList>
    </citation>
    <scope>NUCLEOTIDE SEQUENCE</scope>
    <source>
        <strain evidence="7">JEL0318</strain>
    </source>
</reference>
<accession>A0AAD5SI05</accession>
<proteinExistence type="predicted"/>
<gene>
    <name evidence="7" type="ORF">HK097_008718</name>
</gene>
<feature type="compositionally biased region" description="Basic and acidic residues" evidence="5">
    <location>
        <begin position="1"/>
        <end position="19"/>
    </location>
</feature>
<organism evidence="7 8">
    <name type="scientific">Rhizophlyctis rosea</name>
    <dbReference type="NCBI Taxonomy" id="64517"/>
    <lineage>
        <taxon>Eukaryota</taxon>
        <taxon>Fungi</taxon>
        <taxon>Fungi incertae sedis</taxon>
        <taxon>Chytridiomycota</taxon>
        <taxon>Chytridiomycota incertae sedis</taxon>
        <taxon>Chytridiomycetes</taxon>
        <taxon>Rhizophlyctidales</taxon>
        <taxon>Rhizophlyctidaceae</taxon>
        <taxon>Rhizophlyctis</taxon>
    </lineage>
</organism>
<dbReference type="PANTHER" id="PTHR13396">
    <property type="entry name" value="NEDD4 FAMILY INTERACTING PROTEIN 1/2"/>
    <property type="match status" value="1"/>
</dbReference>
<evidence type="ECO:0000256" key="2">
    <source>
        <dbReference type="ARBA" id="ARBA00022692"/>
    </source>
</evidence>
<evidence type="ECO:0000256" key="6">
    <source>
        <dbReference type="SAM" id="Phobius"/>
    </source>
</evidence>
<dbReference type="CDD" id="cd22212">
    <property type="entry name" value="NDFIP-like"/>
    <property type="match status" value="1"/>
</dbReference>
<keyword evidence="2 6" id="KW-0812">Transmembrane</keyword>
<dbReference type="GO" id="GO:0016020">
    <property type="term" value="C:membrane"/>
    <property type="evidence" value="ECO:0007669"/>
    <property type="project" value="UniProtKB-SubCell"/>
</dbReference>
<name>A0AAD5SI05_9FUNG</name>
<evidence type="ECO:0000256" key="1">
    <source>
        <dbReference type="ARBA" id="ARBA00004141"/>
    </source>
</evidence>
<comment type="caution">
    <text evidence="7">The sequence shown here is derived from an EMBL/GenBank/DDBJ whole genome shotgun (WGS) entry which is preliminary data.</text>
</comment>
<sequence length="257" mass="28492">MRPYERIPLGDEPEGERTVLYEARPSLDDSTPQSSSSGTPPPFTSVPGSFPSSDEEPSSSRPRPLPFQTRGSDGVFANLSAKPEAPTTSTKAFQEIEPPSYADVVQSEPPPFYETTVFSTIGEDGEVLIDGLPVGNYFAFFINMFISMSFDFIGFLLTTLMATSHAARCGSRSGLGFTLIRYALYIRTAQYEKDVEDYQALYDPENPETPEQIQAENEWMSWLLLAAGFVIILRSNADYIRARRMQDIVLTPSPSPV</sequence>
<evidence type="ECO:0000256" key="5">
    <source>
        <dbReference type="SAM" id="MobiDB-lite"/>
    </source>
</evidence>
<dbReference type="GO" id="GO:0005783">
    <property type="term" value="C:endoplasmic reticulum"/>
    <property type="evidence" value="ECO:0007669"/>
    <property type="project" value="TreeGrafter"/>
</dbReference>
<dbReference type="PANTHER" id="PTHR13396:SF5">
    <property type="entry name" value="NEDD4 FAMILY INTERACTING PROTEIN"/>
    <property type="match status" value="1"/>
</dbReference>
<dbReference type="GO" id="GO:0030001">
    <property type="term" value="P:metal ion transport"/>
    <property type="evidence" value="ECO:0007669"/>
    <property type="project" value="InterPro"/>
</dbReference>
<dbReference type="Proteomes" id="UP001212841">
    <property type="component" value="Unassembled WGS sequence"/>
</dbReference>
<dbReference type="EMBL" id="JADGJD010000529">
    <property type="protein sequence ID" value="KAJ3050308.1"/>
    <property type="molecule type" value="Genomic_DNA"/>
</dbReference>
<dbReference type="AlphaFoldDB" id="A0AAD5SI05"/>
<evidence type="ECO:0000313" key="7">
    <source>
        <dbReference type="EMBL" id="KAJ3050308.1"/>
    </source>
</evidence>
<feature type="transmembrane region" description="Helical" evidence="6">
    <location>
        <begin position="137"/>
        <end position="157"/>
    </location>
</feature>
<dbReference type="GO" id="GO:0006511">
    <property type="term" value="P:ubiquitin-dependent protein catabolic process"/>
    <property type="evidence" value="ECO:0007669"/>
    <property type="project" value="TreeGrafter"/>
</dbReference>
<dbReference type="Pfam" id="PF10176">
    <property type="entry name" value="NEDD4_Bsd2"/>
    <property type="match status" value="1"/>
</dbReference>
<dbReference type="GO" id="GO:0007034">
    <property type="term" value="P:vacuolar transport"/>
    <property type="evidence" value="ECO:0007669"/>
    <property type="project" value="InterPro"/>
</dbReference>
<dbReference type="InterPro" id="IPR019325">
    <property type="entry name" value="NEDD4/Bsd2"/>
</dbReference>
<keyword evidence="4 6" id="KW-0472">Membrane</keyword>
<comment type="subcellular location">
    <subcellularLocation>
        <location evidence="1">Membrane</location>
        <topology evidence="1">Multi-pass membrane protein</topology>
    </subcellularLocation>
</comment>
<keyword evidence="8" id="KW-1185">Reference proteome</keyword>
<dbReference type="GO" id="GO:0048471">
    <property type="term" value="C:perinuclear region of cytoplasm"/>
    <property type="evidence" value="ECO:0007669"/>
    <property type="project" value="TreeGrafter"/>
</dbReference>
<evidence type="ECO:0000256" key="4">
    <source>
        <dbReference type="ARBA" id="ARBA00023136"/>
    </source>
</evidence>
<feature type="transmembrane region" description="Helical" evidence="6">
    <location>
        <begin position="219"/>
        <end position="237"/>
    </location>
</feature>
<evidence type="ECO:0000313" key="8">
    <source>
        <dbReference type="Proteomes" id="UP001212841"/>
    </source>
</evidence>
<dbReference type="GO" id="GO:0031398">
    <property type="term" value="P:positive regulation of protein ubiquitination"/>
    <property type="evidence" value="ECO:0007669"/>
    <property type="project" value="TreeGrafter"/>
</dbReference>
<protein>
    <submittedName>
        <fullName evidence="7">Uncharacterized protein</fullName>
    </submittedName>
</protein>
<dbReference type="GO" id="GO:0005794">
    <property type="term" value="C:Golgi apparatus"/>
    <property type="evidence" value="ECO:0007669"/>
    <property type="project" value="TreeGrafter"/>
</dbReference>